<evidence type="ECO:0000259" key="15">
    <source>
        <dbReference type="PROSITE" id="PS51217"/>
    </source>
</evidence>
<keyword evidence="7 14" id="KW-0347">Helicase</keyword>
<dbReference type="Gene3D" id="3.40.50.300">
    <property type="entry name" value="P-loop containing nucleotide triphosphate hydrolases"/>
    <property type="match status" value="3"/>
</dbReference>
<dbReference type="HAMAP" id="MF_01452">
    <property type="entry name" value="AddB_type1"/>
    <property type="match status" value="1"/>
</dbReference>
<evidence type="ECO:0000256" key="2">
    <source>
        <dbReference type="ARBA" id="ARBA00022722"/>
    </source>
</evidence>
<feature type="binding site" evidence="14">
    <location>
        <position position="1110"/>
    </location>
    <ligand>
        <name>[4Fe-4S] cluster</name>
        <dbReference type="ChEBI" id="CHEBI:49883"/>
    </ligand>
</feature>
<proteinExistence type="inferred from homology"/>
<dbReference type="Pfam" id="PF21445">
    <property type="entry name" value="ADDB_N"/>
    <property type="match status" value="1"/>
</dbReference>
<feature type="domain" description="UvrD-like helicase C-terminal" evidence="15">
    <location>
        <begin position="278"/>
        <end position="586"/>
    </location>
</feature>
<dbReference type="InterPro" id="IPR049035">
    <property type="entry name" value="ADDB_N"/>
</dbReference>
<evidence type="ECO:0000256" key="3">
    <source>
        <dbReference type="ARBA" id="ARBA00022723"/>
    </source>
</evidence>
<evidence type="ECO:0000256" key="13">
    <source>
        <dbReference type="ARBA" id="ARBA00023204"/>
    </source>
</evidence>
<keyword evidence="10 14" id="KW-0408">Iron</keyword>
<dbReference type="EC" id="3.1.-.-" evidence="14"/>
<dbReference type="PANTHER" id="PTHR30591:SF1">
    <property type="entry name" value="RECBCD ENZYME SUBUNIT RECC"/>
    <property type="match status" value="1"/>
</dbReference>
<dbReference type="Pfam" id="PF13361">
    <property type="entry name" value="UvrD_C"/>
    <property type="match status" value="1"/>
</dbReference>
<dbReference type="Gene3D" id="3.90.320.10">
    <property type="match status" value="1"/>
</dbReference>
<organism evidence="16 17">
    <name type="scientific">Dehalobacterium formicoaceticum</name>
    <dbReference type="NCBI Taxonomy" id="51515"/>
    <lineage>
        <taxon>Bacteria</taxon>
        <taxon>Bacillati</taxon>
        <taxon>Bacillota</taxon>
        <taxon>Clostridia</taxon>
        <taxon>Eubacteriales</taxon>
        <taxon>Peptococcaceae</taxon>
        <taxon>Dehalobacterium</taxon>
    </lineage>
</organism>
<evidence type="ECO:0000256" key="7">
    <source>
        <dbReference type="ARBA" id="ARBA00022806"/>
    </source>
</evidence>
<evidence type="ECO:0000256" key="11">
    <source>
        <dbReference type="ARBA" id="ARBA00023014"/>
    </source>
</evidence>
<keyword evidence="6 14" id="KW-0378">Hydrolase</keyword>
<dbReference type="Gene3D" id="6.10.140.1030">
    <property type="match status" value="1"/>
</dbReference>
<keyword evidence="5 14" id="KW-0227">DNA damage</keyword>
<dbReference type="GO" id="GO:0004386">
    <property type="term" value="F:helicase activity"/>
    <property type="evidence" value="ECO:0007669"/>
    <property type="project" value="UniProtKB-KW"/>
</dbReference>
<evidence type="ECO:0000256" key="6">
    <source>
        <dbReference type="ARBA" id="ARBA00022801"/>
    </source>
</evidence>
<evidence type="ECO:0000256" key="8">
    <source>
        <dbReference type="ARBA" id="ARBA00022839"/>
    </source>
</evidence>
<comment type="subunit">
    <text evidence="14">Heterodimer of AddA and AddB.</text>
</comment>
<evidence type="ECO:0000256" key="12">
    <source>
        <dbReference type="ARBA" id="ARBA00023125"/>
    </source>
</evidence>
<evidence type="ECO:0000256" key="5">
    <source>
        <dbReference type="ARBA" id="ARBA00022763"/>
    </source>
</evidence>
<dbReference type="EMBL" id="JANPWE010000002">
    <property type="protein sequence ID" value="MCR6545109.1"/>
    <property type="molecule type" value="Genomic_DNA"/>
</dbReference>
<keyword evidence="12 14" id="KW-0238">DNA-binding</keyword>
<keyword evidence="8 14" id="KW-0269">Exonuclease</keyword>
<dbReference type="RefSeq" id="WP_257912731.1">
    <property type="nucleotide sequence ID" value="NZ_JANPWE010000002.1"/>
</dbReference>
<feature type="binding site" evidence="14">
    <location>
        <position position="1107"/>
    </location>
    <ligand>
        <name>[4Fe-4S] cluster</name>
        <dbReference type="ChEBI" id="CHEBI:49883"/>
    </ligand>
</feature>
<keyword evidence="17" id="KW-1185">Reference proteome</keyword>
<dbReference type="Proteomes" id="UP001524944">
    <property type="component" value="Unassembled WGS sequence"/>
</dbReference>
<evidence type="ECO:0000313" key="17">
    <source>
        <dbReference type="Proteomes" id="UP001524944"/>
    </source>
</evidence>
<dbReference type="InterPro" id="IPR038726">
    <property type="entry name" value="PDDEXK_AddAB-type"/>
</dbReference>
<dbReference type="InterPro" id="IPR011335">
    <property type="entry name" value="Restrct_endonuc-II-like"/>
</dbReference>
<dbReference type="PROSITE" id="PS51217">
    <property type="entry name" value="UVRD_HELICASE_CTER"/>
    <property type="match status" value="1"/>
</dbReference>
<comment type="cofactor">
    <cofactor evidence="14">
        <name>[4Fe-4S] cluster</name>
        <dbReference type="ChEBI" id="CHEBI:49883"/>
    </cofactor>
    <text evidence="14">Binds 1 [4Fe-4S] cluster.</text>
</comment>
<reference evidence="16 17" key="1">
    <citation type="submission" date="2022-08" db="EMBL/GenBank/DDBJ databases">
        <title>Proteogenomics of the novel Dehalobacterium formicoaceticum strain EZ94 highlights a key role of methyltransferases during anaerobic dichloromethane degradation.</title>
        <authorList>
            <person name="Wasmund K."/>
        </authorList>
    </citation>
    <scope>NUCLEOTIDE SEQUENCE [LARGE SCALE GENOMIC DNA]</scope>
    <source>
        <strain evidence="16 17">EZ94</strain>
    </source>
</reference>
<keyword evidence="11 14" id="KW-0411">Iron-sulfur</keyword>
<evidence type="ECO:0000313" key="16">
    <source>
        <dbReference type="EMBL" id="MCR6545109.1"/>
    </source>
</evidence>
<evidence type="ECO:0000256" key="1">
    <source>
        <dbReference type="ARBA" id="ARBA00022485"/>
    </source>
</evidence>
<dbReference type="SUPFAM" id="SSF52980">
    <property type="entry name" value="Restriction endonuclease-like"/>
    <property type="match status" value="1"/>
</dbReference>
<dbReference type="InterPro" id="IPR011604">
    <property type="entry name" value="PDDEXK-like_dom_sf"/>
</dbReference>
<dbReference type="PANTHER" id="PTHR30591">
    <property type="entry name" value="RECBCD ENZYME SUBUNIT RECC"/>
    <property type="match status" value="1"/>
</dbReference>
<dbReference type="SUPFAM" id="SSF52540">
    <property type="entry name" value="P-loop containing nucleoside triphosphate hydrolases"/>
    <property type="match status" value="1"/>
</dbReference>
<evidence type="ECO:0000256" key="14">
    <source>
        <dbReference type="HAMAP-Rule" id="MF_01452"/>
    </source>
</evidence>
<dbReference type="Pfam" id="PF12705">
    <property type="entry name" value="PDDEXK_1"/>
    <property type="match status" value="1"/>
</dbReference>
<keyword evidence="9 14" id="KW-0067">ATP-binding</keyword>
<evidence type="ECO:0000256" key="10">
    <source>
        <dbReference type="ARBA" id="ARBA00023004"/>
    </source>
</evidence>
<keyword evidence="3 14" id="KW-0479">Metal-binding</keyword>
<feature type="binding site" evidence="14">
    <location>
        <position position="1116"/>
    </location>
    <ligand>
        <name>[4Fe-4S] cluster</name>
        <dbReference type="ChEBI" id="CHEBI:49883"/>
    </ligand>
</feature>
<comment type="miscellaneous">
    <text evidence="14">Despite having conserved helicase domains, this subunit does not have helicase activity.</text>
</comment>
<dbReference type="InterPro" id="IPR027417">
    <property type="entry name" value="P-loop_NTPase"/>
</dbReference>
<keyword evidence="4 14" id="KW-0547">Nucleotide-binding</keyword>
<keyword evidence="13 14" id="KW-0234">DNA repair</keyword>
<comment type="cofactor">
    <cofactor evidence="14">
        <name>Mg(2+)</name>
        <dbReference type="ChEBI" id="CHEBI:18420"/>
    </cofactor>
</comment>
<sequence>MSLRFIYGRAGSGKTRYCLEEIKARIEEEVSHSIILLVPEQFSFQAEKDLITMLGRGGSIETQVLSFQRMAFRIFNQLGGITYPHIHTAGKCMLLYRILDKMKGEFIYFAKSAERPGFVNTLSTLISEFKRYQVTPRMLKEFGEDLGEDQPLKEKLQELHGVYAAFEETIAERYRDTDDDLTMAGEKLQVADLYDGSEIWVDGFTGFTPQEYLVLERLLQKACRVNVSLCTDHLEGAKRHQGNDVFFGVKQVYRRLTNFADDQEIVIEPSVLLEEQPLFRFRNSPELAHLEKNLNDFPCRTFSAETENIALFSYANVFSEIEGAAQDILSLCRDQGLRYRDIGLVVRNLADYEQLIQVIFDEYEIPCFIDRKIDITNHPLVRLILSMLDLFIENWTYEDVFSYLKTGLTDVSRDDIDILENYVLACGIRGRRWTDGQDWQMSTNFLPDDRESDQEKERLEEINRIRIQVVTPLLVFRKTTKGRRTAREICSALYDFLCRIGVPERIEAYIDHFREIGELNLANEYGQVWNIVMAVFDQMVEAMDEETFGLERFANILKIGLEEYQVGLVPPSLDQVLVGNVERSKSHEIQALFILGMNDGVFPASGMEEGILSDLDRDVFTRAGIELAGDTRRKAFDEQYLIYRALTIPEKFLRLSWPIADQEGKAMRPSMIISRLRKIFPRIKESSYISPGENVPADASELMIGRKTTFQHMISALRQKADGGEISPIWPQVYRWFESQEEWRGKCLSMRAAFLYQNLAQPVSKVNIDALYGDPVYSSVSRLEKFTTCPFAYYMQYGLKAQERKIFRLSPPDVGTFMHGVIERFSSLMEEGEISWRTMDRPWCGEQVSLIIDEMLEEMQGSGLAGSKRYTALAIRMKRVMTRAVWLIAEHIRRSSFDPIGYEMAFGEEGNFPPITIQLDSGAQIKLTGRIDRVDACKTEEGTYLRIVDYKSGAKDFKLSDLYYGLQIQLITYLDAIWSQEGGGESSPLLPGGMLYFRIDDPIIREKGKITEEEIEQAIMKKLKMRGLLLADVKLIRAMDQTMEGDSLIIPARINKDGTLGRASAATLDQFKLLRKYVGHLLKGLCQEMMQGNVSIQPYKKKDHTSCAYCSFSAVCQFDPMRKENTYRLFYEHKDQEVWKMLKGGDE</sequence>
<name>A0ABT1Y5B2_9FIRM</name>
<comment type="caution">
    <text evidence="16">The sequence shown here is derived from an EMBL/GenBank/DDBJ whole genome shotgun (WGS) entry which is preliminary data.</text>
</comment>
<evidence type="ECO:0000256" key="4">
    <source>
        <dbReference type="ARBA" id="ARBA00022741"/>
    </source>
</evidence>
<protein>
    <recommendedName>
        <fullName evidence="14">ATP-dependent helicase/deoxyribonuclease subunit B</fullName>
        <ecNumber evidence="14">3.1.-.-</ecNumber>
    </recommendedName>
    <alternativeName>
        <fullName evidence="14">ATP-dependent helicase/nuclease subunit AddB</fullName>
    </alternativeName>
</protein>
<keyword evidence="1 14" id="KW-0004">4Fe-4S</keyword>
<keyword evidence="2 14" id="KW-0540">Nuclease</keyword>
<accession>A0ABT1Y5B2</accession>
<dbReference type="NCBIfam" id="TIGR02773">
    <property type="entry name" value="addB_Gpos"/>
    <property type="match status" value="1"/>
</dbReference>
<evidence type="ECO:0000256" key="9">
    <source>
        <dbReference type="ARBA" id="ARBA00022840"/>
    </source>
</evidence>
<comment type="function">
    <text evidence="14">The heterodimer acts as both an ATP-dependent DNA helicase and an ATP-dependent, dual-direction single-stranded exonuclease. Recognizes the chi site generating a DNA molecule suitable for the initiation of homologous recombination. The AddB subunit has 5' -&gt; 3' nuclease activity but not helicase activity.</text>
</comment>
<dbReference type="InterPro" id="IPR014017">
    <property type="entry name" value="DNA_helicase_UvrD-like_C"/>
</dbReference>
<comment type="similarity">
    <text evidence="14">Belongs to the helicase family. AddB/RexB type 1 subfamily.</text>
</comment>
<gene>
    <name evidence="14 16" type="primary">addB</name>
    <name evidence="16" type="ORF">NVS47_06200</name>
</gene>
<dbReference type="InterPro" id="IPR014140">
    <property type="entry name" value="DNA_helicase_suAddB"/>
</dbReference>
<feature type="binding site" evidence="14">
    <location>
        <position position="789"/>
    </location>
    <ligand>
        <name>[4Fe-4S] cluster</name>
        <dbReference type="ChEBI" id="CHEBI:49883"/>
    </ligand>
</feature>